<dbReference type="Pfam" id="PF01636">
    <property type="entry name" value="APH"/>
    <property type="match status" value="1"/>
</dbReference>
<gene>
    <name evidence="3" type="ORF">F503_04601</name>
</gene>
<dbReference type="OMA" id="WRRISPW"/>
<dbReference type="STRING" id="1262450.S3C633"/>
<dbReference type="CDD" id="cd05120">
    <property type="entry name" value="APH_ChoK_like"/>
    <property type="match status" value="1"/>
</dbReference>
<keyword evidence="3" id="KW-0418">Kinase</keyword>
<feature type="chain" id="PRO_5004507055" evidence="1">
    <location>
        <begin position="19"/>
        <end position="317"/>
    </location>
</feature>
<feature type="signal peptide" evidence="1">
    <location>
        <begin position="1"/>
        <end position="18"/>
    </location>
</feature>
<dbReference type="AlphaFoldDB" id="S3C633"/>
<dbReference type="InterPro" id="IPR011009">
    <property type="entry name" value="Kinase-like_dom_sf"/>
</dbReference>
<dbReference type="PANTHER" id="PTHR21310">
    <property type="entry name" value="AMINOGLYCOSIDE PHOSPHOTRANSFERASE-RELATED-RELATED"/>
    <property type="match status" value="1"/>
</dbReference>
<dbReference type="PANTHER" id="PTHR21310:SF15">
    <property type="entry name" value="AMINOGLYCOSIDE PHOSPHOTRANSFERASE DOMAIN-CONTAINING PROTEIN"/>
    <property type="match status" value="1"/>
</dbReference>
<evidence type="ECO:0000256" key="1">
    <source>
        <dbReference type="SAM" id="SignalP"/>
    </source>
</evidence>
<dbReference type="SUPFAM" id="SSF56112">
    <property type="entry name" value="Protein kinase-like (PK-like)"/>
    <property type="match status" value="1"/>
</dbReference>
<dbReference type="HOGENOM" id="CLU_021768_3_2_1"/>
<dbReference type="VEuPathDB" id="FungiDB:F503_04601"/>
<proteinExistence type="predicted"/>
<protein>
    <submittedName>
        <fullName evidence="3">Serine threonine protein kinase</fullName>
    </submittedName>
</protein>
<keyword evidence="4" id="KW-1185">Reference proteome</keyword>
<reference evidence="3 4" key="1">
    <citation type="journal article" date="2013" name="BMC Genomics">
        <title>The genome and transcriptome of the pine saprophyte Ophiostoma piceae, and a comparison with the bark beetle-associated pine pathogen Grosmannia clavigera.</title>
        <authorList>
            <person name="Haridas S."/>
            <person name="Wang Y."/>
            <person name="Lim L."/>
            <person name="Massoumi Alamouti S."/>
            <person name="Jackman S."/>
            <person name="Docking R."/>
            <person name="Robertson G."/>
            <person name="Birol I."/>
            <person name="Bohlmann J."/>
            <person name="Breuil C."/>
        </authorList>
    </citation>
    <scope>NUCLEOTIDE SEQUENCE [LARGE SCALE GENOMIC DNA]</scope>
    <source>
        <strain evidence="3 4">UAMH 11346</strain>
    </source>
</reference>
<dbReference type="InterPro" id="IPR051678">
    <property type="entry name" value="AGP_Transferase"/>
</dbReference>
<dbReference type="Proteomes" id="UP000016923">
    <property type="component" value="Unassembled WGS sequence"/>
</dbReference>
<keyword evidence="1" id="KW-0732">Signal</keyword>
<evidence type="ECO:0000259" key="2">
    <source>
        <dbReference type="Pfam" id="PF01636"/>
    </source>
</evidence>
<dbReference type="Gene3D" id="3.90.1200.10">
    <property type="match status" value="1"/>
</dbReference>
<organism evidence="3 4">
    <name type="scientific">Ophiostoma piceae (strain UAMH 11346)</name>
    <name type="common">Sap stain fungus</name>
    <dbReference type="NCBI Taxonomy" id="1262450"/>
    <lineage>
        <taxon>Eukaryota</taxon>
        <taxon>Fungi</taxon>
        <taxon>Dikarya</taxon>
        <taxon>Ascomycota</taxon>
        <taxon>Pezizomycotina</taxon>
        <taxon>Sordariomycetes</taxon>
        <taxon>Sordariomycetidae</taxon>
        <taxon>Ophiostomatales</taxon>
        <taxon>Ophiostomataceae</taxon>
        <taxon>Ophiostoma</taxon>
    </lineage>
</organism>
<feature type="domain" description="Aminoglycoside phosphotransferase" evidence="2">
    <location>
        <begin position="45"/>
        <end position="230"/>
    </location>
</feature>
<sequence>MGLSLGTLLPLRLRLWVGIRVFGRCFEGPVTRVSWHRVIKGPCRPPEIEAMQYVSEHTDIPIPKVYAIHTDKNDIYIEMEYIRGQTLEDAWRHLSRDQKDTAMADLKQAMATLHALEPPAQDLVSSALQNPAIDCRIGSGFFGPMSSDEFHTMLRKKMPIEYAEEYFGKEIVQVHTTRYRTQFCHSDFAARNIMVRNGRLAAIIDWAYAGWYPEYWDYTRAHYTFMPGDDHYEWQEYLSVTLPNYKTELAVEELLWRRLPDPGARVTTVQGDVTIESKGSKPSPAWLNERAGRQVQDLWTLALAKLNSLERERERLS</sequence>
<dbReference type="EMBL" id="KE148148">
    <property type="protein sequence ID" value="EPE09014.1"/>
    <property type="molecule type" value="Genomic_DNA"/>
</dbReference>
<accession>S3C633</accession>
<keyword evidence="3" id="KW-0808">Transferase</keyword>
<dbReference type="eggNOG" id="ENOG502S6BM">
    <property type="taxonomic scope" value="Eukaryota"/>
</dbReference>
<dbReference type="GO" id="GO:0016301">
    <property type="term" value="F:kinase activity"/>
    <property type="evidence" value="ECO:0007669"/>
    <property type="project" value="UniProtKB-KW"/>
</dbReference>
<evidence type="ECO:0000313" key="4">
    <source>
        <dbReference type="Proteomes" id="UP000016923"/>
    </source>
</evidence>
<dbReference type="OrthoDB" id="8300194at2759"/>
<dbReference type="InterPro" id="IPR002575">
    <property type="entry name" value="Aminoglycoside_PTrfase"/>
</dbReference>
<evidence type="ECO:0000313" key="3">
    <source>
        <dbReference type="EMBL" id="EPE09014.1"/>
    </source>
</evidence>
<name>S3C633_OPHP1</name>